<keyword evidence="2" id="KW-0503">Monooxygenase</keyword>
<dbReference type="InterPro" id="IPR017972">
    <property type="entry name" value="Cyt_P450_CS"/>
</dbReference>
<reference evidence="4" key="1">
    <citation type="journal article" date="2019" name="Int. J. Syst. Evol. Microbiol.">
        <title>The Global Catalogue of Microorganisms (GCM) 10K type strain sequencing project: providing services to taxonomists for standard genome sequencing and annotation.</title>
        <authorList>
            <consortium name="The Broad Institute Genomics Platform"/>
            <consortium name="The Broad Institute Genome Sequencing Center for Infectious Disease"/>
            <person name="Wu L."/>
            <person name="Ma J."/>
        </authorList>
    </citation>
    <scope>NUCLEOTIDE SEQUENCE [LARGE SCALE GENOMIC DNA]</scope>
    <source>
        <strain evidence="4">CGMCC 4.7177</strain>
    </source>
</reference>
<name>A0ABV9B1E5_9ACTN</name>
<evidence type="ECO:0000313" key="4">
    <source>
        <dbReference type="Proteomes" id="UP001595839"/>
    </source>
</evidence>
<comment type="caution">
    <text evidence="3">The sequence shown here is derived from an EMBL/GenBank/DDBJ whole genome shotgun (WGS) entry which is preliminary data.</text>
</comment>
<dbReference type="Gene3D" id="1.10.630.10">
    <property type="entry name" value="Cytochrome P450"/>
    <property type="match status" value="1"/>
</dbReference>
<keyword evidence="2" id="KW-0479">Metal-binding</keyword>
<dbReference type="CDD" id="cd11030">
    <property type="entry name" value="CYP105-like"/>
    <property type="match status" value="1"/>
</dbReference>
<dbReference type="Proteomes" id="UP001595839">
    <property type="component" value="Unassembled WGS sequence"/>
</dbReference>
<organism evidence="3 4">
    <name type="scientific">Streptomyces vulcanius</name>
    <dbReference type="NCBI Taxonomy" id="1441876"/>
    <lineage>
        <taxon>Bacteria</taxon>
        <taxon>Bacillati</taxon>
        <taxon>Actinomycetota</taxon>
        <taxon>Actinomycetes</taxon>
        <taxon>Kitasatosporales</taxon>
        <taxon>Streptomycetaceae</taxon>
        <taxon>Streptomyces</taxon>
    </lineage>
</organism>
<proteinExistence type="inferred from homology"/>
<accession>A0ABV9B1E5</accession>
<keyword evidence="2 3" id="KW-0560">Oxidoreductase</keyword>
<dbReference type="PROSITE" id="PS00086">
    <property type="entry name" value="CYTOCHROME_P450"/>
    <property type="match status" value="1"/>
</dbReference>
<dbReference type="InterPro" id="IPR001128">
    <property type="entry name" value="Cyt_P450"/>
</dbReference>
<dbReference type="PANTHER" id="PTHR46696:SF1">
    <property type="entry name" value="CYTOCHROME P450 YJIB-RELATED"/>
    <property type="match status" value="1"/>
</dbReference>
<keyword evidence="4" id="KW-1185">Reference proteome</keyword>
<dbReference type="PRINTS" id="PR00359">
    <property type="entry name" value="BP450"/>
</dbReference>
<dbReference type="InterPro" id="IPR036396">
    <property type="entry name" value="Cyt_P450_sf"/>
</dbReference>
<comment type="similarity">
    <text evidence="1 2">Belongs to the cytochrome P450 family.</text>
</comment>
<evidence type="ECO:0000256" key="2">
    <source>
        <dbReference type="RuleBase" id="RU000461"/>
    </source>
</evidence>
<dbReference type="PRINTS" id="PR00385">
    <property type="entry name" value="P450"/>
</dbReference>
<dbReference type="RefSeq" id="WP_381169105.1">
    <property type="nucleotide sequence ID" value="NZ_JBHSFK010000031.1"/>
</dbReference>
<dbReference type="EMBL" id="JBHSFK010000031">
    <property type="protein sequence ID" value="MFC4505141.1"/>
    <property type="molecule type" value="Genomic_DNA"/>
</dbReference>
<keyword evidence="2" id="KW-0349">Heme</keyword>
<dbReference type="EC" id="1.14.-.-" evidence="3"/>
<dbReference type="Pfam" id="PF00067">
    <property type="entry name" value="p450"/>
    <property type="match status" value="1"/>
</dbReference>
<evidence type="ECO:0000313" key="3">
    <source>
        <dbReference type="EMBL" id="MFC4505141.1"/>
    </source>
</evidence>
<dbReference type="PANTHER" id="PTHR46696">
    <property type="entry name" value="P450, PUTATIVE (EUROFUNG)-RELATED"/>
    <property type="match status" value="1"/>
</dbReference>
<keyword evidence="2" id="KW-0408">Iron</keyword>
<gene>
    <name evidence="3" type="ORF">ACFPIH_37625</name>
</gene>
<dbReference type="InterPro" id="IPR002397">
    <property type="entry name" value="Cyt_P450_B"/>
</dbReference>
<dbReference type="SUPFAM" id="SSF48264">
    <property type="entry name" value="Cytochrome P450"/>
    <property type="match status" value="1"/>
</dbReference>
<sequence>MTEQLTRGFVATDREARCPFDPSEQLAEMARREEPTRVKVFEPEHGEVEVLTFHRYADVRALYNDPRLDHSFIPAPDRAMQAAQPGFFPRFHGADHARLRRMVAGSFTPKRVAQLRPRIESIISELLDEVEEAGPGVDLFKAYALPLPSIVIGEILGIPSAEHRDFDRMCAGIVDLSLPPEEAFKSFTRLNDYVGGLVAQNHKSPTEGLIGALAQQRHGEVSDDEIVGMVGALVVAGHETSASTIALSALALMQQPEQLAVLLDDANSTVDAAEELLRYMSVAGGFPRMATEDVTLGGYTVKAGEWVVASPLNANRDPEVVSGDPNTLDLTREPIQVMTFGSGIHQCPGQHLARLELQMALIPLFRRFPGLRLAVPPEELSFHRFGPNVYAVDALPIAW</sequence>
<protein>
    <submittedName>
        <fullName evidence="3">Cytochrome P450</fullName>
        <ecNumber evidence="3">1.14.-.-</ecNumber>
    </submittedName>
</protein>
<dbReference type="GO" id="GO:0016491">
    <property type="term" value="F:oxidoreductase activity"/>
    <property type="evidence" value="ECO:0007669"/>
    <property type="project" value="UniProtKB-KW"/>
</dbReference>
<evidence type="ECO:0000256" key="1">
    <source>
        <dbReference type="ARBA" id="ARBA00010617"/>
    </source>
</evidence>